<dbReference type="SUPFAM" id="SSF54593">
    <property type="entry name" value="Glyoxalase/Bleomycin resistance protein/Dihydroxybiphenyl dioxygenase"/>
    <property type="match status" value="1"/>
</dbReference>
<dbReference type="Gene3D" id="3.10.180.10">
    <property type="entry name" value="2,3-Dihydroxybiphenyl 1,2-Dioxygenase, domain 1"/>
    <property type="match status" value="1"/>
</dbReference>
<dbReference type="InterPro" id="IPR037523">
    <property type="entry name" value="VOC_core"/>
</dbReference>
<dbReference type="Proteomes" id="UP000236621">
    <property type="component" value="Unassembled WGS sequence"/>
</dbReference>
<evidence type="ECO:0000256" key="1">
    <source>
        <dbReference type="ARBA" id="ARBA00022723"/>
    </source>
</evidence>
<proteinExistence type="predicted"/>
<reference evidence="3 4" key="1">
    <citation type="submission" date="2017-08" db="EMBL/GenBank/DDBJ databases">
        <title>Harnessing the power of phylogenomics to disentangle the directionality and signatures of interkingdom host jumping in the parasitic fungal genus Tolypocladium.</title>
        <authorList>
            <person name="Quandt C.A."/>
            <person name="Patterson W."/>
            <person name="Spatafora J.W."/>
        </authorList>
    </citation>
    <scope>NUCLEOTIDE SEQUENCE [LARGE SCALE GENOMIC DNA]</scope>
    <source>
        <strain evidence="3 4">CBS 113982</strain>
    </source>
</reference>
<organism evidence="3 4">
    <name type="scientific">Tolypocladium capitatum</name>
    <dbReference type="NCBI Taxonomy" id="45235"/>
    <lineage>
        <taxon>Eukaryota</taxon>
        <taxon>Fungi</taxon>
        <taxon>Dikarya</taxon>
        <taxon>Ascomycota</taxon>
        <taxon>Pezizomycotina</taxon>
        <taxon>Sordariomycetes</taxon>
        <taxon>Hypocreomycetidae</taxon>
        <taxon>Hypocreales</taxon>
        <taxon>Ophiocordycipitaceae</taxon>
        <taxon>Tolypocladium</taxon>
    </lineage>
</organism>
<dbReference type="PANTHER" id="PTHR43048:SF4">
    <property type="entry name" value="RING-CLEAVING DIOXYGENASE-RELATED"/>
    <property type="match status" value="1"/>
</dbReference>
<gene>
    <name evidence="3" type="ORF">TCAP_01451</name>
</gene>
<dbReference type="PROSITE" id="PS51819">
    <property type="entry name" value="VOC"/>
    <property type="match status" value="1"/>
</dbReference>
<accession>A0A2K3QM76</accession>
<dbReference type="Pfam" id="PF12681">
    <property type="entry name" value="Glyoxalase_2"/>
    <property type="match status" value="1"/>
</dbReference>
<keyword evidence="1" id="KW-0479">Metal-binding</keyword>
<dbReference type="GO" id="GO:0004493">
    <property type="term" value="F:methylmalonyl-CoA epimerase activity"/>
    <property type="evidence" value="ECO:0007669"/>
    <property type="project" value="TreeGrafter"/>
</dbReference>
<dbReference type="GO" id="GO:0046491">
    <property type="term" value="P:L-methylmalonyl-CoA metabolic process"/>
    <property type="evidence" value="ECO:0007669"/>
    <property type="project" value="TreeGrafter"/>
</dbReference>
<feature type="domain" description="VOC" evidence="2">
    <location>
        <begin position="11"/>
        <end position="133"/>
    </location>
</feature>
<evidence type="ECO:0000259" key="2">
    <source>
        <dbReference type="PROSITE" id="PS51819"/>
    </source>
</evidence>
<dbReference type="AlphaFoldDB" id="A0A2K3QM76"/>
<evidence type="ECO:0000313" key="4">
    <source>
        <dbReference type="Proteomes" id="UP000236621"/>
    </source>
</evidence>
<comment type="caution">
    <text evidence="3">The sequence shown here is derived from an EMBL/GenBank/DDBJ whole genome shotgun (WGS) entry which is preliminary data.</text>
</comment>
<keyword evidence="4" id="KW-1185">Reference proteome</keyword>
<dbReference type="GO" id="GO:0046872">
    <property type="term" value="F:metal ion binding"/>
    <property type="evidence" value="ECO:0007669"/>
    <property type="project" value="UniProtKB-KW"/>
</dbReference>
<dbReference type="InterPro" id="IPR029068">
    <property type="entry name" value="Glyas_Bleomycin-R_OHBP_Dase"/>
</dbReference>
<dbReference type="PANTHER" id="PTHR43048">
    <property type="entry name" value="METHYLMALONYL-COA EPIMERASE"/>
    <property type="match status" value="1"/>
</dbReference>
<protein>
    <recommendedName>
        <fullName evidence="2">VOC domain-containing protein</fullName>
    </recommendedName>
</protein>
<dbReference type="InterPro" id="IPR051785">
    <property type="entry name" value="MMCE/EMCE_epimerase"/>
</dbReference>
<dbReference type="EMBL" id="NRSZ01000233">
    <property type="protein sequence ID" value="PNY28633.1"/>
    <property type="molecule type" value="Genomic_DNA"/>
</dbReference>
<name>A0A2K3QM76_9HYPO</name>
<dbReference type="OrthoDB" id="5209146at2759"/>
<evidence type="ECO:0000313" key="3">
    <source>
        <dbReference type="EMBL" id="PNY28633.1"/>
    </source>
</evidence>
<sequence length="137" mass="14990">MAAAPLDALATLSAISLFTDNLSASRAFYTRVFAAKVLFEDADGCAVKFSNVVINLLRVEAAAELVAPAAVGAREAGRRFQMTIWVDDLDDAMEKLQERGVDRFLVGPETKPWGLRVVTFEDPAGHSWEVAQDVKKY</sequence>
<dbReference type="InterPro" id="IPR025870">
    <property type="entry name" value="Glyoxalase-like_dom"/>
</dbReference>